<dbReference type="Proteomes" id="UP000242243">
    <property type="component" value="Unassembled WGS sequence"/>
</dbReference>
<evidence type="ECO:0000313" key="1">
    <source>
        <dbReference type="EMBL" id="GEM00471.1"/>
    </source>
</evidence>
<protein>
    <submittedName>
        <fullName evidence="2">Uncharacterized protein</fullName>
    </submittedName>
</protein>
<organism evidence="2 3">
    <name type="scientific">Halolactibacillus halophilus</name>
    <dbReference type="NCBI Taxonomy" id="306540"/>
    <lineage>
        <taxon>Bacteria</taxon>
        <taxon>Bacillati</taxon>
        <taxon>Bacillota</taxon>
        <taxon>Bacilli</taxon>
        <taxon>Bacillales</taxon>
        <taxon>Bacillaceae</taxon>
        <taxon>Halolactibacillus</taxon>
    </lineage>
</organism>
<evidence type="ECO:0000313" key="2">
    <source>
        <dbReference type="EMBL" id="SFO87601.1"/>
    </source>
</evidence>
<sequence>MYLAIFSENLYNNSDNLMFWEGVKDSDSYLFSGFYGQWENNGW</sequence>
<proteinExistence type="predicted"/>
<gene>
    <name evidence="1" type="ORF">HHA03_00030</name>
    <name evidence="2" type="ORF">SAMN05421839_1015</name>
</gene>
<dbReference type="AlphaFoldDB" id="A0A1I5KT78"/>
<dbReference type="Proteomes" id="UP000321547">
    <property type="component" value="Unassembled WGS sequence"/>
</dbReference>
<dbReference type="STRING" id="306540.SAMN05421839_1015"/>
<name>A0A1I5KT78_9BACI</name>
<dbReference type="EMBL" id="FOXC01000001">
    <property type="protein sequence ID" value="SFO87601.1"/>
    <property type="molecule type" value="Genomic_DNA"/>
</dbReference>
<evidence type="ECO:0000313" key="3">
    <source>
        <dbReference type="Proteomes" id="UP000242243"/>
    </source>
</evidence>
<dbReference type="EMBL" id="BJWI01000001">
    <property type="protein sequence ID" value="GEM00471.1"/>
    <property type="molecule type" value="Genomic_DNA"/>
</dbReference>
<reference evidence="2 3" key="1">
    <citation type="submission" date="2016-10" db="EMBL/GenBank/DDBJ databases">
        <authorList>
            <person name="de Groot N.N."/>
        </authorList>
    </citation>
    <scope>NUCLEOTIDE SEQUENCE [LARGE SCALE GENOMIC DNA]</scope>
    <source>
        <strain evidence="2 3">DSM 17073</strain>
    </source>
</reference>
<evidence type="ECO:0000313" key="4">
    <source>
        <dbReference type="Proteomes" id="UP000321547"/>
    </source>
</evidence>
<accession>A0A1I5KT78</accession>
<reference evidence="1 4" key="2">
    <citation type="submission" date="2019-07" db="EMBL/GenBank/DDBJ databases">
        <title>Whole genome shotgun sequence of Halolactibacillus halophilus NBRC 100868.</title>
        <authorList>
            <person name="Hosoyama A."/>
            <person name="Uohara A."/>
            <person name="Ohji S."/>
            <person name="Ichikawa N."/>
        </authorList>
    </citation>
    <scope>NUCLEOTIDE SEQUENCE [LARGE SCALE GENOMIC DNA]</scope>
    <source>
        <strain evidence="1 4">NBRC 100868</strain>
    </source>
</reference>
<keyword evidence="4" id="KW-1185">Reference proteome</keyword>